<keyword evidence="6 8" id="KW-0413">Isomerase</keyword>
<comment type="pathway">
    <text evidence="2 8">Carbohydrate metabolism; hexose metabolism.</text>
</comment>
<evidence type="ECO:0000256" key="1">
    <source>
        <dbReference type="ARBA" id="ARBA00001913"/>
    </source>
</evidence>
<protein>
    <recommendedName>
        <fullName evidence="8">Aldose 1-epimerase</fullName>
        <ecNumber evidence="8">5.1.3.3</ecNumber>
    </recommendedName>
</protein>
<dbReference type="InterPro" id="IPR011013">
    <property type="entry name" value="Gal_mutarotase_sf_dom"/>
</dbReference>
<dbReference type="EMBL" id="JBHUOZ010000003">
    <property type="protein sequence ID" value="MFD2921074.1"/>
    <property type="molecule type" value="Genomic_DNA"/>
</dbReference>
<evidence type="ECO:0000256" key="5">
    <source>
        <dbReference type="ARBA" id="ARBA00022837"/>
    </source>
</evidence>
<name>A0ABW6A6U9_9BACT</name>
<dbReference type="SUPFAM" id="SSF74650">
    <property type="entry name" value="Galactose mutarotase-like"/>
    <property type="match status" value="1"/>
</dbReference>
<gene>
    <name evidence="9" type="ORF">ACFS6H_15215</name>
</gene>
<evidence type="ECO:0000256" key="4">
    <source>
        <dbReference type="ARBA" id="ARBA00011245"/>
    </source>
</evidence>
<accession>A0ABW6A6U9</accession>
<dbReference type="Pfam" id="PF01263">
    <property type="entry name" value="Aldose_epim"/>
    <property type="match status" value="1"/>
</dbReference>
<evidence type="ECO:0000256" key="7">
    <source>
        <dbReference type="ARBA" id="ARBA00023277"/>
    </source>
</evidence>
<evidence type="ECO:0000256" key="2">
    <source>
        <dbReference type="ARBA" id="ARBA00005028"/>
    </source>
</evidence>
<dbReference type="NCBIfam" id="NF008277">
    <property type="entry name" value="PRK11055.1"/>
    <property type="match status" value="1"/>
</dbReference>
<evidence type="ECO:0000313" key="10">
    <source>
        <dbReference type="Proteomes" id="UP001597511"/>
    </source>
</evidence>
<organism evidence="9 10">
    <name type="scientific">Terrimonas rubra</name>
    <dbReference type="NCBI Taxonomy" id="1035890"/>
    <lineage>
        <taxon>Bacteria</taxon>
        <taxon>Pseudomonadati</taxon>
        <taxon>Bacteroidota</taxon>
        <taxon>Chitinophagia</taxon>
        <taxon>Chitinophagales</taxon>
        <taxon>Chitinophagaceae</taxon>
        <taxon>Terrimonas</taxon>
    </lineage>
</organism>
<comment type="caution">
    <text evidence="9">The sequence shown here is derived from an EMBL/GenBank/DDBJ whole genome shotgun (WGS) entry which is preliminary data.</text>
</comment>
<comment type="subunit">
    <text evidence="4">Monomer.</text>
</comment>
<dbReference type="Proteomes" id="UP001597511">
    <property type="component" value="Unassembled WGS sequence"/>
</dbReference>
<proteinExistence type="inferred from homology"/>
<sequence length="348" mass="39084">MLQFNNERVATHTNGEDIYLFKLTNSKNTQVAITNYGAIIQSFVIQNKEGGSQDIVLGFDDVNRYMDSDYYSKDYPYLGAVIGRYGNRIGHARFPIHGNTIQVSPNFDPHQLHGGYNGFDKKVWKPLVYETAPVPRLVLQHVSPDGDEGYPGNLTTNMEFTLSDDNELTYTITATTDKTTAVNITHHSYFNLNPDASPIGNHQVFINANHILEQDSDFVTTGELLPVKGTAHDFTVFKKVDAEWNPADGYDQTFAVIKQDINTLAAATYVHKDEVQLQVYTNQPTVHFYTGRWIPNLTGKNGAQYGPYSGLCFETQVHPNAVNRPAFPNTILEPGETYHHQTIYKIVS</sequence>
<dbReference type="InterPro" id="IPR008183">
    <property type="entry name" value="Aldose_1/G6P_1-epimerase"/>
</dbReference>
<dbReference type="PANTHER" id="PTHR10091">
    <property type="entry name" value="ALDOSE-1-EPIMERASE"/>
    <property type="match status" value="1"/>
</dbReference>
<dbReference type="InterPro" id="IPR047215">
    <property type="entry name" value="Galactose_mutarotase-like"/>
</dbReference>
<dbReference type="InterPro" id="IPR015443">
    <property type="entry name" value="Aldose_1-epimerase"/>
</dbReference>
<evidence type="ECO:0000256" key="6">
    <source>
        <dbReference type="ARBA" id="ARBA00023235"/>
    </source>
</evidence>
<keyword evidence="5" id="KW-0106">Calcium</keyword>
<dbReference type="PANTHER" id="PTHR10091:SF0">
    <property type="entry name" value="GALACTOSE MUTAROTASE"/>
    <property type="match status" value="1"/>
</dbReference>
<comment type="catalytic activity">
    <reaction evidence="8">
        <text>alpha-D-glucose = beta-D-glucose</text>
        <dbReference type="Rhea" id="RHEA:10264"/>
        <dbReference type="ChEBI" id="CHEBI:15903"/>
        <dbReference type="ChEBI" id="CHEBI:17925"/>
        <dbReference type="EC" id="5.1.3.3"/>
    </reaction>
</comment>
<evidence type="ECO:0000313" key="9">
    <source>
        <dbReference type="EMBL" id="MFD2921074.1"/>
    </source>
</evidence>
<keyword evidence="7 8" id="KW-0119">Carbohydrate metabolism</keyword>
<keyword evidence="10" id="KW-1185">Reference proteome</keyword>
<evidence type="ECO:0000256" key="8">
    <source>
        <dbReference type="PIRNR" id="PIRNR005096"/>
    </source>
</evidence>
<comment type="cofactor">
    <cofactor evidence="1">
        <name>Ca(2+)</name>
        <dbReference type="ChEBI" id="CHEBI:29108"/>
    </cofactor>
</comment>
<comment type="similarity">
    <text evidence="3 8">Belongs to the aldose epimerase family.</text>
</comment>
<dbReference type="CDD" id="cd09019">
    <property type="entry name" value="galactose_mutarotase_like"/>
    <property type="match status" value="1"/>
</dbReference>
<dbReference type="Gene3D" id="2.70.98.10">
    <property type="match status" value="1"/>
</dbReference>
<dbReference type="EC" id="5.1.3.3" evidence="8"/>
<dbReference type="RefSeq" id="WP_386100671.1">
    <property type="nucleotide sequence ID" value="NZ_JBHUOZ010000003.1"/>
</dbReference>
<dbReference type="GO" id="GO:0016853">
    <property type="term" value="F:isomerase activity"/>
    <property type="evidence" value="ECO:0007669"/>
    <property type="project" value="UniProtKB-KW"/>
</dbReference>
<dbReference type="PIRSF" id="PIRSF005096">
    <property type="entry name" value="GALM"/>
    <property type="match status" value="1"/>
</dbReference>
<evidence type="ECO:0000256" key="3">
    <source>
        <dbReference type="ARBA" id="ARBA00006206"/>
    </source>
</evidence>
<dbReference type="InterPro" id="IPR014718">
    <property type="entry name" value="GH-type_carb-bd"/>
</dbReference>
<reference evidence="10" key="1">
    <citation type="journal article" date="2019" name="Int. J. Syst. Evol. Microbiol.">
        <title>The Global Catalogue of Microorganisms (GCM) 10K type strain sequencing project: providing services to taxonomists for standard genome sequencing and annotation.</title>
        <authorList>
            <consortium name="The Broad Institute Genomics Platform"/>
            <consortium name="The Broad Institute Genome Sequencing Center for Infectious Disease"/>
            <person name="Wu L."/>
            <person name="Ma J."/>
        </authorList>
    </citation>
    <scope>NUCLEOTIDE SEQUENCE [LARGE SCALE GENOMIC DNA]</scope>
    <source>
        <strain evidence="10">KCTC 23299</strain>
    </source>
</reference>